<comment type="caution">
    <text evidence="1">The sequence shown here is derived from an EMBL/GenBank/DDBJ whole genome shotgun (WGS) entry which is preliminary data.</text>
</comment>
<dbReference type="Proteomes" id="UP001501772">
    <property type="component" value="Unassembled WGS sequence"/>
</dbReference>
<organism evidence="1 2">
    <name type="scientific">Pedobacter jeongneungensis</name>
    <dbReference type="NCBI Taxonomy" id="947309"/>
    <lineage>
        <taxon>Bacteria</taxon>
        <taxon>Pseudomonadati</taxon>
        <taxon>Bacteroidota</taxon>
        <taxon>Sphingobacteriia</taxon>
        <taxon>Sphingobacteriales</taxon>
        <taxon>Sphingobacteriaceae</taxon>
        <taxon>Pedobacter</taxon>
    </lineage>
</organism>
<sequence length="182" mass="20993">MEILKLLSKRLRSIISDHMGQYSNVFKENLMAGSKTVVLDYLFGEGDDINAYQLVRFAESEPWNVLCNGYLLGRLSKANGAWVEVNNGSLREERILSIGKFIDSQHFNLLPDKIKAHWEDSVQEVIMNNDSSYMVVCRAGIEFDRFRLMFCSFIPELVKEEWAVTFKVYNAAFSDDFEIEVL</sequence>
<proteinExistence type="predicted"/>
<protein>
    <submittedName>
        <fullName evidence="1">Uncharacterized protein</fullName>
    </submittedName>
</protein>
<dbReference type="EMBL" id="BAABBY010000006">
    <property type="protein sequence ID" value="GAA4206122.1"/>
    <property type="molecule type" value="Genomic_DNA"/>
</dbReference>
<evidence type="ECO:0000313" key="1">
    <source>
        <dbReference type="EMBL" id="GAA4206122.1"/>
    </source>
</evidence>
<reference evidence="2" key="1">
    <citation type="journal article" date="2019" name="Int. J. Syst. Evol. Microbiol.">
        <title>The Global Catalogue of Microorganisms (GCM) 10K type strain sequencing project: providing services to taxonomists for standard genome sequencing and annotation.</title>
        <authorList>
            <consortium name="The Broad Institute Genomics Platform"/>
            <consortium name="The Broad Institute Genome Sequencing Center for Infectious Disease"/>
            <person name="Wu L."/>
            <person name="Ma J."/>
        </authorList>
    </citation>
    <scope>NUCLEOTIDE SEQUENCE [LARGE SCALE GENOMIC DNA]</scope>
    <source>
        <strain evidence="2">JCM 17626</strain>
    </source>
</reference>
<accession>A0ABP8BGE4</accession>
<name>A0ABP8BGE4_9SPHI</name>
<evidence type="ECO:0000313" key="2">
    <source>
        <dbReference type="Proteomes" id="UP001501772"/>
    </source>
</evidence>
<keyword evidence="2" id="KW-1185">Reference proteome</keyword>
<gene>
    <name evidence="1" type="ORF">GCM10022289_26640</name>
</gene>